<sequence length="155" mass="16565">MKTLVHSAIAAAGLLLGAGVACAASETPVGSWKQVDDVTGMAKSIIQISEDHGELQGKIVQLMNLTPEEIAQDGAHPLCGKCEGERKDQPIEGMVIMWGVKRDSDVWTGGKILDPKSGSVYKVKLSLSDGGQKLHVRGYIGLSLLGRSQTWVRQE</sequence>
<dbReference type="PANTHER" id="PTHR36919:SF3">
    <property type="entry name" value="BLL5882 PROTEIN"/>
    <property type="match status" value="1"/>
</dbReference>
<dbReference type="PROSITE" id="PS51257">
    <property type="entry name" value="PROKAR_LIPOPROTEIN"/>
    <property type="match status" value="1"/>
</dbReference>
<accession>A0ABQ5X8Q9</accession>
<protein>
    <recommendedName>
        <fullName evidence="2">DUF2147 domain-containing protein</fullName>
    </recommendedName>
</protein>
<feature type="signal peptide" evidence="1">
    <location>
        <begin position="1"/>
        <end position="23"/>
    </location>
</feature>
<organism evidence="3 4">
    <name type="scientific">Dyella flagellata</name>
    <dbReference type="NCBI Taxonomy" id="1867833"/>
    <lineage>
        <taxon>Bacteria</taxon>
        <taxon>Pseudomonadati</taxon>
        <taxon>Pseudomonadota</taxon>
        <taxon>Gammaproteobacteria</taxon>
        <taxon>Lysobacterales</taxon>
        <taxon>Rhodanobacteraceae</taxon>
        <taxon>Dyella</taxon>
    </lineage>
</organism>
<proteinExistence type="predicted"/>
<comment type="caution">
    <text evidence="3">The sequence shown here is derived from an EMBL/GenBank/DDBJ whole genome shotgun (WGS) entry which is preliminary data.</text>
</comment>
<evidence type="ECO:0000313" key="4">
    <source>
        <dbReference type="Proteomes" id="UP001156627"/>
    </source>
</evidence>
<evidence type="ECO:0000259" key="2">
    <source>
        <dbReference type="Pfam" id="PF09917"/>
    </source>
</evidence>
<dbReference type="RefSeq" id="WP_284331493.1">
    <property type="nucleotide sequence ID" value="NZ_BSOA01000014.1"/>
</dbReference>
<evidence type="ECO:0000313" key="3">
    <source>
        <dbReference type="EMBL" id="GLQ88046.1"/>
    </source>
</evidence>
<evidence type="ECO:0000256" key="1">
    <source>
        <dbReference type="SAM" id="SignalP"/>
    </source>
</evidence>
<name>A0ABQ5X8Q9_9GAMM</name>
<dbReference type="PANTHER" id="PTHR36919">
    <property type="entry name" value="BLR1215 PROTEIN"/>
    <property type="match status" value="1"/>
</dbReference>
<feature type="domain" description="DUF2147" evidence="2">
    <location>
        <begin position="30"/>
        <end position="153"/>
    </location>
</feature>
<keyword evidence="1" id="KW-0732">Signal</keyword>
<gene>
    <name evidence="3" type="ORF">GCM10007898_16150</name>
</gene>
<dbReference type="EMBL" id="BSOA01000014">
    <property type="protein sequence ID" value="GLQ88046.1"/>
    <property type="molecule type" value="Genomic_DNA"/>
</dbReference>
<feature type="chain" id="PRO_5045947740" description="DUF2147 domain-containing protein" evidence="1">
    <location>
        <begin position="24"/>
        <end position="155"/>
    </location>
</feature>
<keyword evidence="4" id="KW-1185">Reference proteome</keyword>
<dbReference type="InterPro" id="IPR019223">
    <property type="entry name" value="DUF2147"/>
</dbReference>
<dbReference type="Gene3D" id="2.40.128.520">
    <property type="match status" value="1"/>
</dbReference>
<dbReference type="Proteomes" id="UP001156627">
    <property type="component" value="Unassembled WGS sequence"/>
</dbReference>
<reference evidence="4" key="1">
    <citation type="journal article" date="2019" name="Int. J. Syst. Evol. Microbiol.">
        <title>The Global Catalogue of Microorganisms (GCM) 10K type strain sequencing project: providing services to taxonomists for standard genome sequencing and annotation.</title>
        <authorList>
            <consortium name="The Broad Institute Genomics Platform"/>
            <consortium name="The Broad Institute Genome Sequencing Center for Infectious Disease"/>
            <person name="Wu L."/>
            <person name="Ma J."/>
        </authorList>
    </citation>
    <scope>NUCLEOTIDE SEQUENCE [LARGE SCALE GENOMIC DNA]</scope>
    <source>
        <strain evidence="4">NBRC 111981</strain>
    </source>
</reference>
<dbReference type="Pfam" id="PF09917">
    <property type="entry name" value="DUF2147"/>
    <property type="match status" value="1"/>
</dbReference>